<evidence type="ECO:0000259" key="8">
    <source>
        <dbReference type="Pfam" id="PF00626"/>
    </source>
</evidence>
<evidence type="ECO:0000256" key="3">
    <source>
        <dbReference type="ARBA" id="ARBA00008334"/>
    </source>
</evidence>
<dbReference type="GO" id="GO:0008270">
    <property type="term" value="F:zinc ion binding"/>
    <property type="evidence" value="ECO:0007669"/>
    <property type="project" value="InterPro"/>
</dbReference>
<dbReference type="EMBL" id="CADEPI010000073">
    <property type="protein sequence ID" value="CAB3372444.1"/>
    <property type="molecule type" value="Genomic_DNA"/>
</dbReference>
<keyword evidence="14" id="KW-1185">Reference proteome</keyword>
<dbReference type="InterPro" id="IPR036174">
    <property type="entry name" value="Znf_Sec23_Sec24_sf"/>
</dbReference>
<dbReference type="SUPFAM" id="SSF81811">
    <property type="entry name" value="Helical domain of Sec23/24"/>
    <property type="match status" value="1"/>
</dbReference>
<feature type="compositionally biased region" description="Basic and acidic residues" evidence="7">
    <location>
        <begin position="1"/>
        <end position="10"/>
    </location>
</feature>
<feature type="region of interest" description="Disordered" evidence="7">
    <location>
        <begin position="1"/>
        <end position="340"/>
    </location>
</feature>
<dbReference type="InterPro" id="IPR006895">
    <property type="entry name" value="Znf_Sec23_Sec24"/>
</dbReference>
<comment type="subcellular location">
    <subcellularLocation>
        <location evidence="1">Cytoplasmic vesicle</location>
        <location evidence="1">COPII-coated vesicle membrane</location>
        <topology evidence="1">Peripheral membrane protein</topology>
        <orientation evidence="1">Cytoplasmic side</orientation>
    </subcellularLocation>
    <subcellularLocation>
        <location evidence="2">Endoplasmic reticulum membrane</location>
        <topology evidence="2">Peripheral membrane protein</topology>
        <orientation evidence="2">Cytoplasmic side</orientation>
    </subcellularLocation>
</comment>
<dbReference type="InterPro" id="IPR036175">
    <property type="entry name" value="Sec23/24_helical_dom_sf"/>
</dbReference>
<dbReference type="AlphaFoldDB" id="A0A8S1CWK1"/>
<feature type="compositionally biased region" description="Pro residues" evidence="7">
    <location>
        <begin position="295"/>
        <end position="305"/>
    </location>
</feature>
<feature type="compositionally biased region" description="Pro residues" evidence="7">
    <location>
        <begin position="43"/>
        <end position="67"/>
    </location>
</feature>
<dbReference type="PANTHER" id="PTHR13803">
    <property type="entry name" value="SEC24-RELATED PROTEIN"/>
    <property type="match status" value="1"/>
</dbReference>
<organism evidence="13 14">
    <name type="scientific">Cloeon dipterum</name>
    <dbReference type="NCBI Taxonomy" id="197152"/>
    <lineage>
        <taxon>Eukaryota</taxon>
        <taxon>Metazoa</taxon>
        <taxon>Ecdysozoa</taxon>
        <taxon>Arthropoda</taxon>
        <taxon>Hexapoda</taxon>
        <taxon>Insecta</taxon>
        <taxon>Pterygota</taxon>
        <taxon>Palaeoptera</taxon>
        <taxon>Ephemeroptera</taxon>
        <taxon>Pisciforma</taxon>
        <taxon>Baetidae</taxon>
        <taxon>Cloeon</taxon>
    </lineage>
</organism>
<feature type="domain" description="Zinc finger Sec23/Sec24-type" evidence="9">
    <location>
        <begin position="443"/>
        <end position="481"/>
    </location>
</feature>
<dbReference type="SUPFAM" id="SSF82754">
    <property type="entry name" value="C-terminal, gelsolin-like domain of Sec23/24"/>
    <property type="match status" value="1"/>
</dbReference>
<evidence type="ECO:0008006" key="15">
    <source>
        <dbReference type="Google" id="ProtNLM"/>
    </source>
</evidence>
<feature type="compositionally biased region" description="Low complexity" evidence="7">
    <location>
        <begin position="120"/>
        <end position="132"/>
    </location>
</feature>
<proteinExistence type="inferred from homology"/>
<dbReference type="Pfam" id="PF04810">
    <property type="entry name" value="zf-Sec23_Sec24"/>
    <property type="match status" value="1"/>
</dbReference>
<dbReference type="GO" id="GO:0090110">
    <property type="term" value="P:COPII-coated vesicle cargo loading"/>
    <property type="evidence" value="ECO:0007669"/>
    <property type="project" value="TreeGrafter"/>
</dbReference>
<dbReference type="SUPFAM" id="SSF53300">
    <property type="entry name" value="vWA-like"/>
    <property type="match status" value="1"/>
</dbReference>
<dbReference type="Pfam" id="PF04811">
    <property type="entry name" value="Sec23_trunk"/>
    <property type="match status" value="1"/>
</dbReference>
<evidence type="ECO:0000259" key="10">
    <source>
        <dbReference type="Pfam" id="PF04811"/>
    </source>
</evidence>
<dbReference type="Pfam" id="PF04815">
    <property type="entry name" value="Sec23_helical"/>
    <property type="match status" value="1"/>
</dbReference>
<comment type="similarity">
    <text evidence="3">Belongs to the SEC23/SEC24 family. SEC24 subfamily.</text>
</comment>
<dbReference type="Gene3D" id="1.20.120.730">
    <property type="entry name" value="Sec23/Sec24 helical domain"/>
    <property type="match status" value="1"/>
</dbReference>
<keyword evidence="5" id="KW-0653">Protein transport</keyword>
<dbReference type="SUPFAM" id="SSF81995">
    <property type="entry name" value="beta-sandwich domain of Sec23/24"/>
    <property type="match status" value="1"/>
</dbReference>
<dbReference type="CDD" id="cd01479">
    <property type="entry name" value="Sec24-like"/>
    <property type="match status" value="1"/>
</dbReference>
<dbReference type="InterPro" id="IPR006900">
    <property type="entry name" value="Sec23/24_helical_dom"/>
</dbReference>
<keyword evidence="6" id="KW-0968">Cytoplasmic vesicle</keyword>
<evidence type="ECO:0000259" key="9">
    <source>
        <dbReference type="Pfam" id="PF04810"/>
    </source>
</evidence>
<dbReference type="InterPro" id="IPR036465">
    <property type="entry name" value="vWFA_dom_sf"/>
</dbReference>
<accession>A0A8S1CWK1</accession>
<dbReference type="InterPro" id="IPR007123">
    <property type="entry name" value="Gelsolin-like_dom"/>
</dbReference>
<evidence type="ECO:0000256" key="7">
    <source>
        <dbReference type="SAM" id="MobiDB-lite"/>
    </source>
</evidence>
<protein>
    <recommendedName>
        <fullName evidence="15">VWFA domain-containing protein</fullName>
    </recommendedName>
</protein>
<feature type="compositionally biased region" description="Pro residues" evidence="7">
    <location>
        <begin position="133"/>
        <end position="146"/>
    </location>
</feature>
<dbReference type="InterPro" id="IPR041742">
    <property type="entry name" value="Sec24-like_trunk_dom"/>
</dbReference>
<feature type="domain" description="Sec23/Sec24 trunk" evidence="10">
    <location>
        <begin position="520"/>
        <end position="764"/>
    </location>
</feature>
<dbReference type="InterPro" id="IPR029006">
    <property type="entry name" value="ADF-H/Gelsolin-like_dom_sf"/>
</dbReference>
<feature type="domain" description="Sec23/Sec24 beta-sandwich" evidence="12">
    <location>
        <begin position="769"/>
        <end position="852"/>
    </location>
</feature>
<dbReference type="GO" id="GO:0005789">
    <property type="term" value="C:endoplasmic reticulum membrane"/>
    <property type="evidence" value="ECO:0007669"/>
    <property type="project" value="UniProtKB-SubCell"/>
</dbReference>
<evidence type="ECO:0000313" key="14">
    <source>
        <dbReference type="Proteomes" id="UP000494165"/>
    </source>
</evidence>
<dbReference type="GO" id="GO:0070971">
    <property type="term" value="C:endoplasmic reticulum exit site"/>
    <property type="evidence" value="ECO:0007669"/>
    <property type="project" value="TreeGrafter"/>
</dbReference>
<evidence type="ECO:0000256" key="6">
    <source>
        <dbReference type="ARBA" id="ARBA00023329"/>
    </source>
</evidence>
<dbReference type="Proteomes" id="UP000494165">
    <property type="component" value="Unassembled WGS sequence"/>
</dbReference>
<dbReference type="Gene3D" id="3.40.50.410">
    <property type="entry name" value="von Willebrand factor, type A domain"/>
    <property type="match status" value="1"/>
</dbReference>
<dbReference type="InterPro" id="IPR050550">
    <property type="entry name" value="SEC23_SEC24_subfamily"/>
</dbReference>
<reference evidence="13 14" key="1">
    <citation type="submission" date="2020-04" db="EMBL/GenBank/DDBJ databases">
        <authorList>
            <person name="Alioto T."/>
            <person name="Alioto T."/>
            <person name="Gomez Garrido J."/>
        </authorList>
    </citation>
    <scope>NUCLEOTIDE SEQUENCE [LARGE SCALE GENOMIC DNA]</scope>
</reference>
<dbReference type="InterPro" id="IPR036180">
    <property type="entry name" value="Gelsolin-like_dom_sf"/>
</dbReference>
<dbReference type="SUPFAM" id="SSF82919">
    <property type="entry name" value="Zn-finger domain of Sec23/24"/>
    <property type="match status" value="1"/>
</dbReference>
<evidence type="ECO:0000313" key="13">
    <source>
        <dbReference type="EMBL" id="CAB3372444.1"/>
    </source>
</evidence>
<dbReference type="GO" id="GO:0000149">
    <property type="term" value="F:SNARE binding"/>
    <property type="evidence" value="ECO:0007669"/>
    <property type="project" value="TreeGrafter"/>
</dbReference>
<dbReference type="PANTHER" id="PTHR13803:SF4">
    <property type="entry name" value="SECRETORY 24CD, ISOFORM C"/>
    <property type="match status" value="1"/>
</dbReference>
<evidence type="ECO:0000256" key="2">
    <source>
        <dbReference type="ARBA" id="ARBA00004397"/>
    </source>
</evidence>
<dbReference type="OrthoDB" id="49016at2759"/>
<evidence type="ECO:0000256" key="5">
    <source>
        <dbReference type="ARBA" id="ARBA00022927"/>
    </source>
</evidence>
<dbReference type="GO" id="GO:0030127">
    <property type="term" value="C:COPII vesicle coat"/>
    <property type="evidence" value="ECO:0007669"/>
    <property type="project" value="InterPro"/>
</dbReference>
<sequence>MKASDARTDEMQSPYQQGVPLGTVPGSFPPPPAAYNPQQPYSPQQPPMGMPQKPPGPAPGQYYPPQPFQNGMHPGPPQAAGQFPPPVGPPQGAGQFPPRGPPTSQMAGLSLGGPPPQQMPPQMGQQQPAWSPQGPPQGAPPRPGMPPYVNGSSASPHMPPQMHQPPGGMPPPPLHAGMPPQSGMPPPQGGMPPQGQMSHQGQMPPQGGMPPQGHMSHQGQMPPLQGGIPPQGQMPPLQGGIPPQGQMPPLQGGMPHHQGGMPPQNQGMPPMMSPHGQMQHPQGQMQSPGGYHQMPPRPGFPPQSPSDPYGRGMPQPPYQQQQQQQQARRLDPDQMPSPLQLPENCTDVVDPIQVMAEDEKAKSGSFETGPRGAVPPLVTTNFITYDQGNSGPRYIRSTMYNIPATIDMMKQAAVPFGLVISPFAEPVAGEMAPPIVNFGETGPVRCIRCKAYMSPFMQFVDGGRRFQCLLCKATSEVPAEYFQHLDHTGHRNDRNQRAELSLGTYEIVATTDYCRNNTFPNPPAIVFVIDVSYTNIKSGMVHLLCAEMRNIIRNLPVDQGQEKSKMKVGFITYSNVVNFYNIKGTLAQPKMMCVSDLNDMFMPLLDGFLCDPEESDQVIEILMQQIPDMFAESRETEIILAPAIQAGLEALKASNCAGKLLVFHSSLPIAEAPGRLKNRDERKLLGTDKEKSILSPQNKDYNELGQNCVGAGVSVDLFVLNNSYVDLATIGQVSRLTGGQVYKYTYFQADIDGPRLIADVTRNVSRNVAFDSIMRVRTSTGVRPTDFYGHYFMSNTTDMELAAVDSDKAVAIEVKHDDKLTEEEGVFIQAALLYTSVGGQRRLRILNLSLKTCLQMADLYRSCDLDTIINFLAKQAMFRIMDGTPKAIKDGLVSRCAQMLACYRKNCANPSSAGQLILPECMKLLPLYANCLLKSDALSGGSDITIDDRSFNIAALLTMDVLSSVVYFYPRLMPVHNLDPNEHTLPEPVRCSVEKLSDNGAFLLENGLQMFLWIGAAVPPEWSRSVFGDHIVANIQMDPTSLPVLDNPTSQRLRQVIDVIRMQRPRSMKLAIVPQRDKLEVLVKRFLVEDRGLDGSASYVDFLCHMHKEIRNQLT</sequence>
<dbReference type="InterPro" id="IPR006896">
    <property type="entry name" value="Sec23/24_trunk_dom"/>
</dbReference>
<feature type="domain" description="Gelsolin-like" evidence="8">
    <location>
        <begin position="984"/>
        <end position="1054"/>
    </location>
</feature>
<evidence type="ECO:0000259" key="12">
    <source>
        <dbReference type="Pfam" id="PF08033"/>
    </source>
</evidence>
<feature type="compositionally biased region" description="Pro residues" evidence="7">
    <location>
        <begin position="157"/>
        <end position="174"/>
    </location>
</feature>
<dbReference type="GO" id="GO:0006886">
    <property type="term" value="P:intracellular protein transport"/>
    <property type="evidence" value="ECO:0007669"/>
    <property type="project" value="InterPro"/>
</dbReference>
<dbReference type="InterPro" id="IPR012990">
    <property type="entry name" value="Beta-sandwich_Sec23_24"/>
</dbReference>
<evidence type="ECO:0000256" key="4">
    <source>
        <dbReference type="ARBA" id="ARBA00022448"/>
    </source>
</evidence>
<feature type="domain" description="Sec23/Sec24 helical" evidence="11">
    <location>
        <begin position="864"/>
        <end position="965"/>
    </location>
</feature>
<evidence type="ECO:0000256" key="1">
    <source>
        <dbReference type="ARBA" id="ARBA00004299"/>
    </source>
</evidence>
<name>A0A8S1CWK1_9INSE</name>
<evidence type="ECO:0000259" key="11">
    <source>
        <dbReference type="Pfam" id="PF04815"/>
    </source>
</evidence>
<dbReference type="FunFam" id="3.40.50.410:FF:000020">
    <property type="entry name" value="protein transport protein Sec24D isoform X1"/>
    <property type="match status" value="1"/>
</dbReference>
<dbReference type="Gene3D" id="3.40.20.10">
    <property type="entry name" value="Severin"/>
    <property type="match status" value="1"/>
</dbReference>
<dbReference type="Gene3D" id="2.60.40.1670">
    <property type="entry name" value="beta-sandwich domain of Sec23/24"/>
    <property type="match status" value="1"/>
</dbReference>
<feature type="compositionally biased region" description="Low complexity" evidence="7">
    <location>
        <begin position="191"/>
        <end position="290"/>
    </location>
</feature>
<gene>
    <name evidence="13" type="ORF">CLODIP_2_CD12853</name>
</gene>
<keyword evidence="4" id="KW-0813">Transport</keyword>
<dbReference type="Gene3D" id="2.30.30.380">
    <property type="entry name" value="Zn-finger domain of Sec23/24"/>
    <property type="match status" value="1"/>
</dbReference>
<dbReference type="Pfam" id="PF08033">
    <property type="entry name" value="Sec23_BS"/>
    <property type="match status" value="1"/>
</dbReference>
<comment type="caution">
    <text evidence="13">The sequence shown here is derived from an EMBL/GenBank/DDBJ whole genome shotgun (WGS) entry which is preliminary data.</text>
</comment>
<dbReference type="Pfam" id="PF00626">
    <property type="entry name" value="Gelsolin"/>
    <property type="match status" value="1"/>
</dbReference>